<comment type="caution">
    <text evidence="1">The sequence shown here is derived from an EMBL/GenBank/DDBJ whole genome shotgun (WGS) entry which is preliminary data.</text>
</comment>
<sequence length="197" mass="21722">MPGARQDMRIALQRLAFSQAGYFSAAQALELGYSYQAQKYHVDHGNWLKVDRALFRLPGWPADSSDSYVRWSLWAAGRAVVSHETALAVHELSDESPSRVHLTVPRDFYARDDAVVLHADELSPADIESRGAWSVTSPMRTLLDVAGARASQEVVDRAVADALELRLLSRRQILRAADGAVDRAALRLERALAEAAS</sequence>
<organism evidence="1 2">
    <name type="scientific">Agromyces fucosus</name>
    <dbReference type="NCBI Taxonomy" id="41985"/>
    <lineage>
        <taxon>Bacteria</taxon>
        <taxon>Bacillati</taxon>
        <taxon>Actinomycetota</taxon>
        <taxon>Actinomycetes</taxon>
        <taxon>Micrococcales</taxon>
        <taxon>Microbacteriaceae</taxon>
        <taxon>Agromyces</taxon>
    </lineage>
</organism>
<proteinExistence type="predicted"/>
<keyword evidence="2" id="KW-1185">Reference proteome</keyword>
<dbReference type="RefSeq" id="WP_129231798.1">
    <property type="nucleotide sequence ID" value="NZ_SDPO01000003.1"/>
</dbReference>
<dbReference type="OrthoDB" id="3192636at2"/>
<dbReference type="AlphaFoldDB" id="A0A4Q2JHB4"/>
<dbReference type="EMBL" id="SDPO01000003">
    <property type="protein sequence ID" value="RXZ47351.1"/>
    <property type="molecule type" value="Genomic_DNA"/>
</dbReference>
<name>A0A4Q2JHB4_9MICO</name>
<reference evidence="1 2" key="1">
    <citation type="submission" date="2019-01" db="EMBL/GenBank/DDBJ databases">
        <authorList>
            <person name="Li J."/>
        </authorList>
    </citation>
    <scope>NUCLEOTIDE SEQUENCE [LARGE SCALE GENOMIC DNA]</scope>
    <source>
        <strain evidence="1 2">CCUG 35506</strain>
    </source>
</reference>
<protein>
    <recommendedName>
        <fullName evidence="3">AbiEi antitoxin C-terminal domain-containing protein</fullName>
    </recommendedName>
</protein>
<evidence type="ECO:0000313" key="1">
    <source>
        <dbReference type="EMBL" id="RXZ47351.1"/>
    </source>
</evidence>
<gene>
    <name evidence="1" type="ORF">ESP57_12280</name>
</gene>
<dbReference type="Proteomes" id="UP000292935">
    <property type="component" value="Unassembled WGS sequence"/>
</dbReference>
<accession>A0A4Q2JHB4</accession>
<evidence type="ECO:0008006" key="3">
    <source>
        <dbReference type="Google" id="ProtNLM"/>
    </source>
</evidence>
<evidence type="ECO:0000313" key="2">
    <source>
        <dbReference type="Proteomes" id="UP000292935"/>
    </source>
</evidence>